<dbReference type="SUPFAM" id="SSF48371">
    <property type="entry name" value="ARM repeat"/>
    <property type="match status" value="1"/>
</dbReference>
<organism evidence="5">
    <name type="scientific">Soboliphyme baturini</name>
    <dbReference type="NCBI Taxonomy" id="241478"/>
    <lineage>
        <taxon>Eukaryota</taxon>
        <taxon>Metazoa</taxon>
        <taxon>Ecdysozoa</taxon>
        <taxon>Nematoda</taxon>
        <taxon>Enoplea</taxon>
        <taxon>Dorylaimia</taxon>
        <taxon>Dioctophymatida</taxon>
        <taxon>Dioctophymatoidea</taxon>
        <taxon>Soboliphymatidae</taxon>
        <taxon>Soboliphyme</taxon>
    </lineage>
</organism>
<dbReference type="PANTHER" id="PTHR10257">
    <property type="entry name" value="SERINE/THREONINE PROTEIN PHOSPHATASE 2A PP2A REGULATORY SUBUNIT B"/>
    <property type="match status" value="1"/>
</dbReference>
<accession>A0A183J0F2</accession>
<evidence type="ECO:0000256" key="2">
    <source>
        <dbReference type="SAM" id="MobiDB-lite"/>
    </source>
</evidence>
<dbReference type="InterPro" id="IPR002554">
    <property type="entry name" value="PP2A_B56"/>
</dbReference>
<name>A0A183J0F2_9BILA</name>
<gene>
    <name evidence="3" type="ORF">SBAD_LOCUS9350</name>
</gene>
<dbReference type="GO" id="GO:0007165">
    <property type="term" value="P:signal transduction"/>
    <property type="evidence" value="ECO:0007669"/>
    <property type="project" value="InterPro"/>
</dbReference>
<feature type="compositionally biased region" description="Low complexity" evidence="2">
    <location>
        <begin position="1"/>
        <end position="20"/>
    </location>
</feature>
<reference evidence="5" key="1">
    <citation type="submission" date="2016-06" db="UniProtKB">
        <authorList>
            <consortium name="WormBaseParasite"/>
        </authorList>
    </citation>
    <scope>IDENTIFICATION</scope>
</reference>
<dbReference type="AlphaFoldDB" id="A0A183J0F2"/>
<dbReference type="OrthoDB" id="5835740at2759"/>
<protein>
    <submittedName>
        <fullName evidence="5">INT_SG_DDX_CT_C domain-containing protein</fullName>
    </submittedName>
</protein>
<dbReference type="Gene3D" id="1.25.10.10">
    <property type="entry name" value="Leucine-rich Repeat Variant"/>
    <property type="match status" value="1"/>
</dbReference>
<dbReference type="EMBL" id="UZAM01012610">
    <property type="protein sequence ID" value="VDP22670.1"/>
    <property type="molecule type" value="Genomic_DNA"/>
</dbReference>
<evidence type="ECO:0000313" key="5">
    <source>
        <dbReference type="WBParaSite" id="SBAD_0000968401-mRNA-1"/>
    </source>
</evidence>
<dbReference type="GO" id="GO:0000159">
    <property type="term" value="C:protein phosphatase type 2A complex"/>
    <property type="evidence" value="ECO:0007669"/>
    <property type="project" value="InterPro"/>
</dbReference>
<sequence length="157" mass="17521">MSASSGKPPVPPSGGVSTPPNRNGGGTYVDLIDPFVKRSSIKRKQKKLQGSSHYKNDLDAELEPLPSFKDVQSEKVLELFIQKIQLCQHVFDFMDPVSQVKSKEVKRNTLTELIDFISTNKGVIVEQVYSEVVNMALERNCYTRAAKTNYFEPAQGV</sequence>
<dbReference type="InterPro" id="IPR011989">
    <property type="entry name" value="ARM-like"/>
</dbReference>
<comment type="similarity">
    <text evidence="1">Belongs to the phosphatase 2A regulatory subunit B56 family.</text>
</comment>
<evidence type="ECO:0000313" key="4">
    <source>
        <dbReference type="Proteomes" id="UP000270296"/>
    </source>
</evidence>
<proteinExistence type="inferred from homology"/>
<feature type="region of interest" description="Disordered" evidence="2">
    <location>
        <begin position="1"/>
        <end position="29"/>
    </location>
</feature>
<evidence type="ECO:0000313" key="3">
    <source>
        <dbReference type="EMBL" id="VDP22670.1"/>
    </source>
</evidence>
<evidence type="ECO:0000256" key="1">
    <source>
        <dbReference type="ARBA" id="ARBA00009745"/>
    </source>
</evidence>
<dbReference type="Proteomes" id="UP000270296">
    <property type="component" value="Unassembled WGS sequence"/>
</dbReference>
<dbReference type="PANTHER" id="PTHR10257:SF3">
    <property type="entry name" value="SERINE_THREONINE-PROTEIN PHOSPHATASE 2A 56 KDA REGULATORY SUBUNIT GAMMA ISOFORM"/>
    <property type="match status" value="1"/>
</dbReference>
<dbReference type="Pfam" id="PF01603">
    <property type="entry name" value="B56"/>
    <property type="match status" value="1"/>
</dbReference>
<keyword evidence="4" id="KW-1185">Reference proteome</keyword>
<dbReference type="WBParaSite" id="SBAD_0000968401-mRNA-1">
    <property type="protein sequence ID" value="SBAD_0000968401-mRNA-1"/>
    <property type="gene ID" value="SBAD_0000968401"/>
</dbReference>
<dbReference type="GO" id="GO:0019888">
    <property type="term" value="F:protein phosphatase regulator activity"/>
    <property type="evidence" value="ECO:0007669"/>
    <property type="project" value="InterPro"/>
</dbReference>
<reference evidence="3 4" key="2">
    <citation type="submission" date="2018-11" db="EMBL/GenBank/DDBJ databases">
        <authorList>
            <consortium name="Pathogen Informatics"/>
        </authorList>
    </citation>
    <scope>NUCLEOTIDE SEQUENCE [LARGE SCALE GENOMIC DNA]</scope>
</reference>
<dbReference type="InterPro" id="IPR016024">
    <property type="entry name" value="ARM-type_fold"/>
</dbReference>